<name>A0ABD2ML23_9CUCU</name>
<evidence type="ECO:0000313" key="2">
    <source>
        <dbReference type="Proteomes" id="UP001516400"/>
    </source>
</evidence>
<comment type="caution">
    <text evidence="1">The sequence shown here is derived from an EMBL/GenBank/DDBJ whole genome shotgun (WGS) entry which is preliminary data.</text>
</comment>
<keyword evidence="2" id="KW-1185">Reference proteome</keyword>
<dbReference type="Proteomes" id="UP001516400">
    <property type="component" value="Unassembled WGS sequence"/>
</dbReference>
<sequence>MPVSHVLQKTLMFLKSVDQWQKNISLYNLYVKGRYPIYGCLALLTGLAYTKRDFWLPSTRELRAALNYEKPGNRQFFDQVRAEYHEKLSAELFPNEAAVVQ</sequence>
<dbReference type="EMBL" id="JABFTP020000001">
    <property type="protein sequence ID" value="KAL3267025.1"/>
    <property type="molecule type" value="Genomic_DNA"/>
</dbReference>
<evidence type="ECO:0000313" key="1">
    <source>
        <dbReference type="EMBL" id="KAL3267025.1"/>
    </source>
</evidence>
<protein>
    <submittedName>
        <fullName evidence="1">Uncharacterized protein</fullName>
    </submittedName>
</protein>
<organism evidence="1 2">
    <name type="scientific">Cryptolaemus montrouzieri</name>
    <dbReference type="NCBI Taxonomy" id="559131"/>
    <lineage>
        <taxon>Eukaryota</taxon>
        <taxon>Metazoa</taxon>
        <taxon>Ecdysozoa</taxon>
        <taxon>Arthropoda</taxon>
        <taxon>Hexapoda</taxon>
        <taxon>Insecta</taxon>
        <taxon>Pterygota</taxon>
        <taxon>Neoptera</taxon>
        <taxon>Endopterygota</taxon>
        <taxon>Coleoptera</taxon>
        <taxon>Polyphaga</taxon>
        <taxon>Cucujiformia</taxon>
        <taxon>Coccinelloidea</taxon>
        <taxon>Coccinellidae</taxon>
        <taxon>Scymninae</taxon>
        <taxon>Scymnini</taxon>
        <taxon>Cryptolaemus</taxon>
    </lineage>
</organism>
<accession>A0ABD2ML23</accession>
<gene>
    <name evidence="1" type="ORF">HHI36_011168</name>
</gene>
<reference evidence="1 2" key="1">
    <citation type="journal article" date="2021" name="BMC Biol.">
        <title>Horizontally acquired antibacterial genes associated with adaptive radiation of ladybird beetles.</title>
        <authorList>
            <person name="Li H.S."/>
            <person name="Tang X.F."/>
            <person name="Huang Y.H."/>
            <person name="Xu Z.Y."/>
            <person name="Chen M.L."/>
            <person name="Du X.Y."/>
            <person name="Qiu B.Y."/>
            <person name="Chen P.T."/>
            <person name="Zhang W."/>
            <person name="Slipinski A."/>
            <person name="Escalona H.E."/>
            <person name="Waterhouse R.M."/>
            <person name="Zwick A."/>
            <person name="Pang H."/>
        </authorList>
    </citation>
    <scope>NUCLEOTIDE SEQUENCE [LARGE SCALE GENOMIC DNA]</scope>
    <source>
        <strain evidence="1">SYSU2018</strain>
    </source>
</reference>
<dbReference type="AlphaFoldDB" id="A0ABD2ML23"/>
<proteinExistence type="predicted"/>